<keyword evidence="1" id="KW-1133">Transmembrane helix</keyword>
<accession>A0AAD3TFH7</accession>
<dbReference type="AlphaFoldDB" id="A0AAD3TFH7"/>
<comment type="caution">
    <text evidence="2">The sequence shown here is derived from an EMBL/GenBank/DDBJ whole genome shotgun (WGS) entry which is preliminary data.</text>
</comment>
<keyword evidence="3" id="KW-1185">Reference proteome</keyword>
<dbReference type="Proteomes" id="UP001279734">
    <property type="component" value="Unassembled WGS sequence"/>
</dbReference>
<keyword evidence="1" id="KW-0472">Membrane</keyword>
<name>A0AAD3TFH7_NEPGR</name>
<feature type="transmembrane region" description="Helical" evidence="1">
    <location>
        <begin position="59"/>
        <end position="81"/>
    </location>
</feature>
<evidence type="ECO:0000256" key="1">
    <source>
        <dbReference type="SAM" id="Phobius"/>
    </source>
</evidence>
<reference evidence="2" key="1">
    <citation type="submission" date="2023-05" db="EMBL/GenBank/DDBJ databases">
        <title>Nepenthes gracilis genome sequencing.</title>
        <authorList>
            <person name="Fukushima K."/>
        </authorList>
    </citation>
    <scope>NUCLEOTIDE SEQUENCE</scope>
    <source>
        <strain evidence="2">SING2019-196</strain>
    </source>
</reference>
<sequence>MLESEEVKTGETSCKFSRRPHFIVWDNSDLVIHEVMGGLKNVYAIWLNGQWQPSPTKVLLANLFISLLCTLEMIFITHLVVKDLRSLRGPCWLTHM</sequence>
<evidence type="ECO:0000313" key="2">
    <source>
        <dbReference type="EMBL" id="GMH28690.1"/>
    </source>
</evidence>
<proteinExistence type="predicted"/>
<organism evidence="2 3">
    <name type="scientific">Nepenthes gracilis</name>
    <name type="common">Slender pitcher plant</name>
    <dbReference type="NCBI Taxonomy" id="150966"/>
    <lineage>
        <taxon>Eukaryota</taxon>
        <taxon>Viridiplantae</taxon>
        <taxon>Streptophyta</taxon>
        <taxon>Embryophyta</taxon>
        <taxon>Tracheophyta</taxon>
        <taxon>Spermatophyta</taxon>
        <taxon>Magnoliopsida</taxon>
        <taxon>eudicotyledons</taxon>
        <taxon>Gunneridae</taxon>
        <taxon>Pentapetalae</taxon>
        <taxon>Caryophyllales</taxon>
        <taxon>Nepenthaceae</taxon>
        <taxon>Nepenthes</taxon>
    </lineage>
</organism>
<protein>
    <submittedName>
        <fullName evidence="2">Uncharacterized protein</fullName>
    </submittedName>
</protein>
<evidence type="ECO:0000313" key="3">
    <source>
        <dbReference type="Proteomes" id="UP001279734"/>
    </source>
</evidence>
<keyword evidence="1" id="KW-0812">Transmembrane</keyword>
<dbReference type="EMBL" id="BSYO01000035">
    <property type="protein sequence ID" value="GMH28690.1"/>
    <property type="molecule type" value="Genomic_DNA"/>
</dbReference>
<gene>
    <name evidence="2" type="ORF">Nepgr_030533</name>
</gene>